<dbReference type="SUPFAM" id="SSF54197">
    <property type="entry name" value="HIT-like"/>
    <property type="match status" value="1"/>
</dbReference>
<dbReference type="PANTHER" id="PTHR46648:SF1">
    <property type="entry name" value="ADENOSINE 5'-MONOPHOSPHORAMIDASE HNT1"/>
    <property type="match status" value="1"/>
</dbReference>
<keyword evidence="3" id="KW-0808">Transferase</keyword>
<reference evidence="4" key="1">
    <citation type="journal article" date="2019" name="Int. J. Syst. Evol. Microbiol.">
        <title>The Global Catalogue of Microorganisms (GCM) 10K type strain sequencing project: providing services to taxonomists for standard genome sequencing and annotation.</title>
        <authorList>
            <consortium name="The Broad Institute Genomics Platform"/>
            <consortium name="The Broad Institute Genome Sequencing Center for Infectious Disease"/>
            <person name="Wu L."/>
            <person name="Ma J."/>
        </authorList>
    </citation>
    <scope>NUCLEOTIDE SEQUENCE [LARGE SCALE GENOMIC DNA]</scope>
    <source>
        <strain evidence="4">ZS-35-S2</strain>
    </source>
</reference>
<evidence type="ECO:0000259" key="2">
    <source>
        <dbReference type="PROSITE" id="PS51084"/>
    </source>
</evidence>
<dbReference type="RefSeq" id="WP_209736252.1">
    <property type="nucleotide sequence ID" value="NZ_CP072611.1"/>
</dbReference>
<accession>A0ABW5CNY0</accession>
<name>A0ABW5CNY0_9HYPH</name>
<feature type="domain" description="HIT" evidence="2">
    <location>
        <begin position="11"/>
        <end position="118"/>
    </location>
</feature>
<dbReference type="Pfam" id="PF01230">
    <property type="entry name" value="HIT"/>
    <property type="match status" value="1"/>
</dbReference>
<dbReference type="PRINTS" id="PR00332">
    <property type="entry name" value="HISTRIAD"/>
</dbReference>
<evidence type="ECO:0000256" key="1">
    <source>
        <dbReference type="PROSITE-ProRule" id="PRU00464"/>
    </source>
</evidence>
<organism evidence="3 4">
    <name type="scientific">Aureimonas populi</name>
    <dbReference type="NCBI Taxonomy" id="1701758"/>
    <lineage>
        <taxon>Bacteria</taxon>
        <taxon>Pseudomonadati</taxon>
        <taxon>Pseudomonadota</taxon>
        <taxon>Alphaproteobacteria</taxon>
        <taxon>Hyphomicrobiales</taxon>
        <taxon>Aurantimonadaceae</taxon>
        <taxon>Aureimonas</taxon>
    </lineage>
</organism>
<gene>
    <name evidence="3" type="ORF">ACFSKQ_16320</name>
</gene>
<feature type="short sequence motif" description="Histidine triad motif" evidence="1">
    <location>
        <begin position="103"/>
        <end position="107"/>
    </location>
</feature>
<keyword evidence="3" id="KW-0489">Methyltransferase</keyword>
<dbReference type="EC" id="2.1.1.-" evidence="3"/>
<dbReference type="InterPro" id="IPR011146">
    <property type="entry name" value="HIT-like"/>
</dbReference>
<dbReference type="GO" id="GO:0008168">
    <property type="term" value="F:methyltransferase activity"/>
    <property type="evidence" value="ECO:0007669"/>
    <property type="project" value="UniProtKB-KW"/>
</dbReference>
<dbReference type="Gene3D" id="3.30.428.10">
    <property type="entry name" value="HIT-like"/>
    <property type="match status" value="1"/>
</dbReference>
<keyword evidence="4" id="KW-1185">Reference proteome</keyword>
<dbReference type="GO" id="GO:0032259">
    <property type="term" value="P:methylation"/>
    <property type="evidence" value="ECO:0007669"/>
    <property type="project" value="UniProtKB-KW"/>
</dbReference>
<proteinExistence type="predicted"/>
<comment type="caution">
    <text evidence="3">The sequence shown here is derived from an EMBL/GenBank/DDBJ whole genome shotgun (WGS) entry which is preliminary data.</text>
</comment>
<sequence length="144" mass="15640">MPESPYDDTNIFARILRGEIPSETLFETDEAIAIMDAMPQSRGHCLVIPKAPSRNLLDASDETLAALLPQVARLARAAKAAFKADGVSIAQFNEAPAGQTVFHLHVHVIPRYENVPLSSHSGEMADRTVLAEQAALIREALRAL</sequence>
<protein>
    <submittedName>
        <fullName evidence="3">HIT family protein</fullName>
        <ecNumber evidence="3">2.1.1.-</ecNumber>
    </submittedName>
</protein>
<dbReference type="InterPro" id="IPR036265">
    <property type="entry name" value="HIT-like_sf"/>
</dbReference>
<dbReference type="PANTHER" id="PTHR46648">
    <property type="entry name" value="HIT FAMILY PROTEIN 1"/>
    <property type="match status" value="1"/>
</dbReference>
<dbReference type="PROSITE" id="PS51084">
    <property type="entry name" value="HIT_2"/>
    <property type="match status" value="1"/>
</dbReference>
<dbReference type="InterPro" id="IPR001310">
    <property type="entry name" value="Histidine_triad_HIT"/>
</dbReference>
<dbReference type="EMBL" id="JBHUIJ010000023">
    <property type="protein sequence ID" value="MFD2239019.1"/>
    <property type="molecule type" value="Genomic_DNA"/>
</dbReference>
<evidence type="ECO:0000313" key="4">
    <source>
        <dbReference type="Proteomes" id="UP001597371"/>
    </source>
</evidence>
<dbReference type="Proteomes" id="UP001597371">
    <property type="component" value="Unassembled WGS sequence"/>
</dbReference>
<evidence type="ECO:0000313" key="3">
    <source>
        <dbReference type="EMBL" id="MFD2239019.1"/>
    </source>
</evidence>